<dbReference type="RefSeq" id="WP_343231901.1">
    <property type="nucleotide sequence ID" value="NZ_JANFQO010000003.1"/>
</dbReference>
<dbReference type="Pfam" id="PF20288">
    <property type="entry name" value="MC2"/>
    <property type="match status" value="1"/>
</dbReference>
<name>A0ABT1QN53_9GAMM</name>
<gene>
    <name evidence="1" type="ORF">NM961_03925</name>
</gene>
<reference evidence="1" key="1">
    <citation type="submission" date="2022-07" db="EMBL/GenBank/DDBJ databases">
        <title>Tahibacter sp., a new gammaproteobacterium isolated from the silt sample collected at pig farm.</title>
        <authorList>
            <person name="Chen H."/>
        </authorList>
    </citation>
    <scope>NUCLEOTIDE SEQUENCE</scope>
    <source>
        <strain evidence="1">P2K</strain>
    </source>
</reference>
<protein>
    <recommendedName>
        <fullName evidence="3">Threonine transporter RhtB</fullName>
    </recommendedName>
</protein>
<evidence type="ECO:0000313" key="2">
    <source>
        <dbReference type="Proteomes" id="UP001165498"/>
    </source>
</evidence>
<sequence>MGEIGRSKSKPIQVAAFNSPFELGVRMVYLLSALQPAGADLQKLVLLDYAVVYSDDLGGPPSLHTPVPYRGSEYLSRRGLIEQGLYLMSTRGLVAVTMDTTGITYYAGAVARAMVGALTSPYLRELEGRCRWAAEKFSPLNSKEMTVVFTQQGHLWGAEFEGAQHRGQPWQ</sequence>
<dbReference type="InterPro" id="IPR046904">
    <property type="entry name" value="ABC-3C_MC2"/>
</dbReference>
<accession>A0ABT1QN53</accession>
<evidence type="ECO:0008006" key="3">
    <source>
        <dbReference type="Google" id="ProtNLM"/>
    </source>
</evidence>
<organism evidence="1 2">
    <name type="scientific">Tahibacter harae</name>
    <dbReference type="NCBI Taxonomy" id="2963937"/>
    <lineage>
        <taxon>Bacteria</taxon>
        <taxon>Pseudomonadati</taxon>
        <taxon>Pseudomonadota</taxon>
        <taxon>Gammaproteobacteria</taxon>
        <taxon>Lysobacterales</taxon>
        <taxon>Rhodanobacteraceae</taxon>
        <taxon>Tahibacter</taxon>
    </lineage>
</organism>
<comment type="caution">
    <text evidence="1">The sequence shown here is derived from an EMBL/GenBank/DDBJ whole genome shotgun (WGS) entry which is preliminary data.</text>
</comment>
<dbReference type="Proteomes" id="UP001165498">
    <property type="component" value="Unassembled WGS sequence"/>
</dbReference>
<proteinExistence type="predicted"/>
<evidence type="ECO:0000313" key="1">
    <source>
        <dbReference type="EMBL" id="MCQ4163852.1"/>
    </source>
</evidence>
<dbReference type="EMBL" id="JANFQO010000003">
    <property type="protein sequence ID" value="MCQ4163852.1"/>
    <property type="molecule type" value="Genomic_DNA"/>
</dbReference>
<keyword evidence="2" id="KW-1185">Reference proteome</keyword>